<dbReference type="EMBL" id="JAMXLR010000036">
    <property type="protein sequence ID" value="MCO6044444.1"/>
    <property type="molecule type" value="Genomic_DNA"/>
</dbReference>
<dbReference type="Pfam" id="PF02321">
    <property type="entry name" value="OEP"/>
    <property type="match status" value="2"/>
</dbReference>
<proteinExistence type="inferred from homology"/>
<feature type="coiled-coil region" evidence="2">
    <location>
        <begin position="166"/>
        <end position="200"/>
    </location>
</feature>
<evidence type="ECO:0000313" key="3">
    <source>
        <dbReference type="EMBL" id="MCO6044444.1"/>
    </source>
</evidence>
<dbReference type="Gene3D" id="1.20.1600.10">
    <property type="entry name" value="Outer membrane efflux proteins (OEP)"/>
    <property type="match status" value="1"/>
</dbReference>
<dbReference type="PANTHER" id="PTHR30203">
    <property type="entry name" value="OUTER MEMBRANE CATION EFFLUX PROTEIN"/>
    <property type="match status" value="1"/>
</dbReference>
<keyword evidence="4" id="KW-1185">Reference proteome</keyword>
<organism evidence="3 4">
    <name type="scientific">Aeoliella straminimaris</name>
    <dbReference type="NCBI Taxonomy" id="2954799"/>
    <lineage>
        <taxon>Bacteria</taxon>
        <taxon>Pseudomonadati</taxon>
        <taxon>Planctomycetota</taxon>
        <taxon>Planctomycetia</taxon>
        <taxon>Pirellulales</taxon>
        <taxon>Lacipirellulaceae</taxon>
        <taxon>Aeoliella</taxon>
    </lineage>
</organism>
<evidence type="ECO:0000313" key="4">
    <source>
        <dbReference type="Proteomes" id="UP001155241"/>
    </source>
</evidence>
<sequence length="417" mass="46195">MPQVELLPPAEQPANAQPVDYFVNVALANHPKIQAARARVAAASQRVPQAESLEDPLLSNSFYPISDQALQTAAGRAGNTMSLSQKYPWPEKRWTKGAIACREMQMAASVLDKTELEIEEAVKLAYYELWFAQRAITITQSNREIASELITLARARNEAGGSQQDVLRAQLQVDDIDNRLIQLRRQRALAQSDLAALIQQPAATEIEAVGDLETATVPDRLDALFAAAGECSPELRELRWAVSRDREKQKLACLNRRPDFVLGAGWQTITESDAISPVSTGHDNVNFMVGLTLPIWKDRIDASIREASAVVTASTREYNAARDDTYRDIRRLTEQAYAAEEQLRLYNERIVPRAKRALQLAAADYRGRLVDFGEVTDGFTEVLMMELQVARSQATLAGVMAQLHRAVGCEISVPNSP</sequence>
<protein>
    <submittedName>
        <fullName evidence="3">TolC family protein</fullName>
    </submittedName>
</protein>
<keyword evidence="2" id="KW-0175">Coiled coil</keyword>
<dbReference type="Proteomes" id="UP001155241">
    <property type="component" value="Unassembled WGS sequence"/>
</dbReference>
<evidence type="ECO:0000256" key="1">
    <source>
        <dbReference type="ARBA" id="ARBA00007613"/>
    </source>
</evidence>
<dbReference type="SUPFAM" id="SSF56954">
    <property type="entry name" value="Outer membrane efflux proteins (OEP)"/>
    <property type="match status" value="1"/>
</dbReference>
<evidence type="ECO:0000256" key="2">
    <source>
        <dbReference type="SAM" id="Coils"/>
    </source>
</evidence>
<dbReference type="InterPro" id="IPR010131">
    <property type="entry name" value="MdtP/NodT-like"/>
</dbReference>
<comment type="similarity">
    <text evidence="1">Belongs to the outer membrane factor (OMF) (TC 1.B.17) family.</text>
</comment>
<dbReference type="InterPro" id="IPR003423">
    <property type="entry name" value="OMP_efflux"/>
</dbReference>
<dbReference type="AlphaFoldDB" id="A0A9X2JIZ0"/>
<dbReference type="PANTHER" id="PTHR30203:SF24">
    <property type="entry name" value="BLR4935 PROTEIN"/>
    <property type="match status" value="1"/>
</dbReference>
<dbReference type="RefSeq" id="WP_252852546.1">
    <property type="nucleotide sequence ID" value="NZ_JAMXLR010000036.1"/>
</dbReference>
<name>A0A9X2JIZ0_9BACT</name>
<gene>
    <name evidence="3" type="ORF">NG895_11055</name>
</gene>
<accession>A0A9X2JIZ0</accession>
<comment type="caution">
    <text evidence="3">The sequence shown here is derived from an EMBL/GenBank/DDBJ whole genome shotgun (WGS) entry which is preliminary data.</text>
</comment>
<reference evidence="3" key="1">
    <citation type="submission" date="2022-06" db="EMBL/GenBank/DDBJ databases">
        <title>Aeoliella straminimaris, a novel planctomycete from sediments.</title>
        <authorList>
            <person name="Vitorino I.R."/>
            <person name="Lage O.M."/>
        </authorList>
    </citation>
    <scope>NUCLEOTIDE SEQUENCE</scope>
    <source>
        <strain evidence="3">ICT_H6.2</strain>
    </source>
</reference>
<dbReference type="GO" id="GO:0015562">
    <property type="term" value="F:efflux transmembrane transporter activity"/>
    <property type="evidence" value="ECO:0007669"/>
    <property type="project" value="InterPro"/>
</dbReference>